<dbReference type="VEuPathDB" id="VectorBase:AALF004319"/>
<dbReference type="VEuPathDB" id="VectorBase:AALC636_034346"/>
<dbReference type="EMBL" id="GEHC01000133">
    <property type="protein sequence ID" value="JAV47512.1"/>
    <property type="molecule type" value="Transcribed_RNA"/>
</dbReference>
<dbReference type="InterPro" id="IPR014716">
    <property type="entry name" value="Fibrinogen_a/b/g_C_1"/>
</dbReference>
<keyword evidence="1" id="KW-0732">Signal</keyword>
<organism evidence="3">
    <name type="scientific">Aedes albopictus</name>
    <name type="common">Asian tiger mosquito</name>
    <name type="synonym">Stegomyia albopicta</name>
    <dbReference type="NCBI Taxonomy" id="7160"/>
    <lineage>
        <taxon>Eukaryota</taxon>
        <taxon>Metazoa</taxon>
        <taxon>Ecdysozoa</taxon>
        <taxon>Arthropoda</taxon>
        <taxon>Hexapoda</taxon>
        <taxon>Insecta</taxon>
        <taxon>Pterygota</taxon>
        <taxon>Neoptera</taxon>
        <taxon>Endopterygota</taxon>
        <taxon>Diptera</taxon>
        <taxon>Nematocera</taxon>
        <taxon>Culicoidea</taxon>
        <taxon>Culicidae</taxon>
        <taxon>Culicinae</taxon>
        <taxon>Aedini</taxon>
        <taxon>Aedes</taxon>
        <taxon>Stegomyia</taxon>
    </lineage>
</organism>
<feature type="chain" id="PRO_5012981263" evidence="1">
    <location>
        <begin position="18"/>
        <end position="252"/>
    </location>
</feature>
<name>A0A1W7R8M3_AEDAL</name>
<reference evidence="3" key="1">
    <citation type="submission" date="2016-03" db="EMBL/GenBank/DDBJ databases">
        <title>RNAseq analyses of the sensorial organs of adult female Aedes albopictus.</title>
        <authorList>
            <person name="Fabrizio L."/>
            <person name="Ribeiro J.M."/>
            <person name="Arca B."/>
        </authorList>
    </citation>
    <scope>NUCLEOTIDE SEQUENCE</scope>
</reference>
<dbReference type="VEuPathDB" id="VectorBase:AALFPA_076698"/>
<protein>
    <submittedName>
        <fullName evidence="3">Putative ficolin</fullName>
    </submittedName>
</protein>
<feature type="signal peptide" evidence="1">
    <location>
        <begin position="1"/>
        <end position="17"/>
    </location>
</feature>
<feature type="domain" description="Fibrinogen C-terminal" evidence="2">
    <location>
        <begin position="27"/>
        <end position="248"/>
    </location>
</feature>
<dbReference type="GO" id="GO:0005615">
    <property type="term" value="C:extracellular space"/>
    <property type="evidence" value="ECO:0007669"/>
    <property type="project" value="TreeGrafter"/>
</dbReference>
<evidence type="ECO:0000313" key="3">
    <source>
        <dbReference type="EMBL" id="JAV47512.1"/>
    </source>
</evidence>
<sequence>MTTRQLIAFIIVGTLSAYNHHSAAQSTGESRQYRKCSEAPAQTGVYTIVLQNGFAPFQAFCEQQKYGGGWLVLQNRYDGSVSFNRSWDEYRNGFGNTEQEYWLGLEKIHQVTADQEHELLIVIENFTDFSAHEIYTGFRVENEATNYTLRLSNVENSYHGTARDSFWVYRNEQFSTYDRINDKSILDCSILAGSGHWHYDCGTGYKSSNLNGEYSRTTLGGRRGIWWGAFGGQQFPLRKTRMMIRVGENSLK</sequence>
<dbReference type="CDD" id="cd00087">
    <property type="entry name" value="FReD"/>
    <property type="match status" value="1"/>
</dbReference>
<dbReference type="InterPro" id="IPR002181">
    <property type="entry name" value="Fibrinogen_a/b/g_C_dom"/>
</dbReference>
<evidence type="ECO:0000259" key="2">
    <source>
        <dbReference type="PROSITE" id="PS51406"/>
    </source>
</evidence>
<evidence type="ECO:0000256" key="1">
    <source>
        <dbReference type="SAM" id="SignalP"/>
    </source>
</evidence>
<proteinExistence type="predicted"/>
<dbReference type="PANTHER" id="PTHR19143">
    <property type="entry name" value="FIBRINOGEN/TENASCIN/ANGIOPOEITIN"/>
    <property type="match status" value="1"/>
</dbReference>
<dbReference type="InterPro" id="IPR036056">
    <property type="entry name" value="Fibrinogen-like_C"/>
</dbReference>
<dbReference type="SUPFAM" id="SSF56496">
    <property type="entry name" value="Fibrinogen C-terminal domain-like"/>
    <property type="match status" value="1"/>
</dbReference>
<dbReference type="PROSITE" id="PS51406">
    <property type="entry name" value="FIBRINOGEN_C_2"/>
    <property type="match status" value="1"/>
</dbReference>
<dbReference type="AlphaFoldDB" id="A0A1W7R8M3"/>
<accession>A0A1W7R8M3</accession>
<dbReference type="PANTHER" id="PTHR19143:SF327">
    <property type="entry name" value="FI21813P1-RELATED"/>
    <property type="match status" value="1"/>
</dbReference>
<dbReference type="InterPro" id="IPR050373">
    <property type="entry name" value="Fibrinogen_C-term_domain"/>
</dbReference>
<dbReference type="Pfam" id="PF00147">
    <property type="entry name" value="Fibrinogen_C"/>
    <property type="match status" value="1"/>
</dbReference>
<dbReference type="SMART" id="SM00186">
    <property type="entry name" value="FBG"/>
    <property type="match status" value="1"/>
</dbReference>
<dbReference type="Gene3D" id="3.90.215.10">
    <property type="entry name" value="Gamma Fibrinogen, chain A, domain 1"/>
    <property type="match status" value="1"/>
</dbReference>